<dbReference type="OrthoDB" id="7626446at2"/>
<comment type="caution">
    <text evidence="3">The sequence shown here is derived from an EMBL/GenBank/DDBJ whole genome shotgun (WGS) entry which is preliminary data.</text>
</comment>
<evidence type="ECO:0000313" key="4">
    <source>
        <dbReference type="Proteomes" id="UP000232587"/>
    </source>
</evidence>
<dbReference type="Pfam" id="PF25583">
    <property type="entry name" value="WCX"/>
    <property type="match status" value="1"/>
</dbReference>
<dbReference type="RefSeq" id="WP_100867952.1">
    <property type="nucleotide sequence ID" value="NZ_PHUF01000005.1"/>
</dbReference>
<dbReference type="PROSITE" id="PS52050">
    <property type="entry name" value="WYL"/>
    <property type="match status" value="1"/>
</dbReference>
<dbReference type="InterPro" id="IPR057727">
    <property type="entry name" value="WCX_dom"/>
</dbReference>
<dbReference type="GO" id="GO:0003677">
    <property type="term" value="F:DNA binding"/>
    <property type="evidence" value="ECO:0007669"/>
    <property type="project" value="UniProtKB-KW"/>
</dbReference>
<sequence>MSFGKAVDLIRLAMMATSRQGVTIGEVEEEFGGVRRTAQRMLSALEEAFPATERFIGDDGRHYWRLPARAIAPLLSPSADELVALGAAETELERAGLTSEAERLRSLERKVRALIPGDRATRLAADEEALLEAMGFAARPGPQPNQNPDVDAAISEALKGPCRLKIRYLGRADSEPARRTIEPLGLLLGARRYLVGRDVAKKDGRFRHFRVEDILEATVEDESFTYPEGFELRSYATRAFGSYHDDAEFGEVVWKFAPAAADRAARYLFHPDQRVEWLDDGSLEVRFQASGRLEMCWHLYAWGDSVEVIAPPELASMVHPFRRDDFPALP</sequence>
<reference evidence="3 4" key="1">
    <citation type="submission" date="2017-11" db="EMBL/GenBank/DDBJ databases">
        <title>Genomic Encyclopedia of Type Strains, Phase III (KMG-III): the genomes of soil and plant-associated and newly described type strains.</title>
        <authorList>
            <person name="Whitman W."/>
        </authorList>
    </citation>
    <scope>NUCLEOTIDE SEQUENCE [LARGE SCALE GENOMIC DNA]</scope>
    <source>
        <strain evidence="3 4">CGMCC 1.12274</strain>
    </source>
</reference>
<dbReference type="Pfam" id="PF13280">
    <property type="entry name" value="WYL"/>
    <property type="match status" value="1"/>
</dbReference>
<dbReference type="PANTHER" id="PTHR34580">
    <property type="match status" value="1"/>
</dbReference>
<organism evidence="3 4">
    <name type="scientific">Novosphingobium kunmingense</name>
    <dbReference type="NCBI Taxonomy" id="1211806"/>
    <lineage>
        <taxon>Bacteria</taxon>
        <taxon>Pseudomonadati</taxon>
        <taxon>Pseudomonadota</taxon>
        <taxon>Alphaproteobacteria</taxon>
        <taxon>Sphingomonadales</taxon>
        <taxon>Sphingomonadaceae</taxon>
        <taxon>Novosphingobium</taxon>
    </lineage>
</organism>
<feature type="domain" description="WCX" evidence="2">
    <location>
        <begin position="251"/>
        <end position="318"/>
    </location>
</feature>
<dbReference type="InterPro" id="IPR026881">
    <property type="entry name" value="WYL_dom"/>
</dbReference>
<proteinExistence type="predicted"/>
<dbReference type="PANTHER" id="PTHR34580:SF1">
    <property type="entry name" value="PROTEIN PAFC"/>
    <property type="match status" value="1"/>
</dbReference>
<evidence type="ECO:0000259" key="2">
    <source>
        <dbReference type="Pfam" id="PF25583"/>
    </source>
</evidence>
<evidence type="ECO:0000313" key="3">
    <source>
        <dbReference type="EMBL" id="PKB14114.1"/>
    </source>
</evidence>
<protein>
    <submittedName>
        <fullName evidence="3">Putative DNA-binding transcriptional regulator YafY</fullName>
    </submittedName>
</protein>
<dbReference type="AlphaFoldDB" id="A0A2N0H5A8"/>
<accession>A0A2N0H5A8</accession>
<evidence type="ECO:0000259" key="1">
    <source>
        <dbReference type="Pfam" id="PF13280"/>
    </source>
</evidence>
<gene>
    <name evidence="3" type="ORF">B0I00_2743</name>
</gene>
<keyword evidence="3" id="KW-0238">DNA-binding</keyword>
<dbReference type="InterPro" id="IPR051534">
    <property type="entry name" value="CBASS_pafABC_assoc_protein"/>
</dbReference>
<feature type="domain" description="WYL" evidence="1">
    <location>
        <begin position="152"/>
        <end position="219"/>
    </location>
</feature>
<dbReference type="EMBL" id="PHUF01000005">
    <property type="protein sequence ID" value="PKB14114.1"/>
    <property type="molecule type" value="Genomic_DNA"/>
</dbReference>
<keyword evidence="4" id="KW-1185">Reference proteome</keyword>
<dbReference type="Proteomes" id="UP000232587">
    <property type="component" value="Unassembled WGS sequence"/>
</dbReference>
<name>A0A2N0H5A8_9SPHN</name>